<dbReference type="AlphaFoldDB" id="D6A7Q2"/>
<dbReference type="eggNOG" id="COG0631">
    <property type="taxonomic scope" value="Bacteria"/>
</dbReference>
<evidence type="ECO:0000259" key="1">
    <source>
        <dbReference type="Pfam" id="PF13672"/>
    </source>
</evidence>
<name>D6A7Q2_STRV1</name>
<reference evidence="3" key="1">
    <citation type="submission" date="2008-12" db="EMBL/GenBank/DDBJ databases">
        <title>Annotation of Streptomyces ghanaensis ATCC 14672.</title>
        <authorList>
            <consortium name="The Broad Institute Genome Sequencing Platform"/>
            <consortium name="Broad Institute Microbial Sequencing Center"/>
            <person name="Fischbach M."/>
            <person name="Ward D."/>
            <person name="Young S."/>
            <person name="Kodira C.D."/>
            <person name="Zeng Q."/>
            <person name="Koehrsen M."/>
            <person name="Godfrey P."/>
            <person name="Alvarado L."/>
            <person name="Berlin A.M."/>
            <person name="Borenstein D."/>
            <person name="Chen Z."/>
            <person name="Engels R."/>
            <person name="Freedman E."/>
            <person name="Gellesch M."/>
            <person name="Goldberg J."/>
            <person name="Griggs A."/>
            <person name="Gujja S."/>
            <person name="Heiman D.I."/>
            <person name="Hepburn T.A."/>
            <person name="Howarth C."/>
            <person name="Jen D."/>
            <person name="Larson L."/>
            <person name="Lewis B."/>
            <person name="Mehta T."/>
            <person name="Park D."/>
            <person name="Pearson M."/>
            <person name="Roberts A."/>
            <person name="Saif S."/>
            <person name="Shea T.D."/>
            <person name="Shenoy N."/>
            <person name="Sisk P."/>
            <person name="Stolte C."/>
            <person name="Sykes S.N."/>
            <person name="Walk T."/>
            <person name="White J."/>
            <person name="Yandava C."/>
            <person name="Straight P."/>
            <person name="Clardy J."/>
            <person name="Hung D."/>
            <person name="Kolter R."/>
            <person name="Mekalanos J."/>
            <person name="Walker S."/>
            <person name="Walsh C.T."/>
            <person name="Wieland B.L.C."/>
            <person name="Ilzarbe M."/>
            <person name="Galagan J."/>
            <person name="Nusbaum C."/>
            <person name="Birren B."/>
        </authorList>
    </citation>
    <scope>NUCLEOTIDE SEQUENCE [LARGE SCALE GENOMIC DNA]</scope>
    <source>
        <strain evidence="3">ATCC 14672 / DSM 40746 / JCM 4963 / KCTC 9882 / NRRL B-12104 / FH 1290</strain>
    </source>
</reference>
<evidence type="ECO:0000313" key="2">
    <source>
        <dbReference type="EMBL" id="EFE67982.2"/>
    </source>
</evidence>
<proteinExistence type="predicted"/>
<dbReference type="Pfam" id="PF13672">
    <property type="entry name" value="PP2C_2"/>
    <property type="match status" value="1"/>
</dbReference>
<dbReference type="InterPro" id="IPR001932">
    <property type="entry name" value="PPM-type_phosphatase-like_dom"/>
</dbReference>
<accession>D6A7Q2</accession>
<organism evidence="2 3">
    <name type="scientific">Streptomyces viridosporus (strain ATCC 14672 / DSM 40746 / JCM 4963 / KCTC 9882 / NRRL B-12104 / FH 1290)</name>
    <name type="common">Streptomyces ghanaensis</name>
    <dbReference type="NCBI Taxonomy" id="566461"/>
    <lineage>
        <taxon>Bacteria</taxon>
        <taxon>Bacillati</taxon>
        <taxon>Actinomycetota</taxon>
        <taxon>Actinomycetes</taxon>
        <taxon>Kitasatosporales</taxon>
        <taxon>Streptomycetaceae</taxon>
        <taxon>Streptomyces</taxon>
    </lineage>
</organism>
<evidence type="ECO:0000313" key="3">
    <source>
        <dbReference type="Proteomes" id="UP000003824"/>
    </source>
</evidence>
<sequence length="271" mass="28933">MIMRVCFDSLAGGASPNEDWVAGSPDLAVVLDGLSTAGLSTGCRHGVPWFVAHLGGHLMAALAEPSVALSDGLASALERVAALHPECDLANPGTPSATVAVLRQRYEVLDYLVLADSPVVFEGAEGAHTVITDLRVDDVLTDLRAEVESYETHTPGHREALQRLVLAQREIRNTPDGYWVAGANPEAARHGLTGSAMLRGVRSAAVMSDGVSRLVTEYGMATWDEVFATLRAGGPRGLIETVRKTEATDPTGRRWPRYKAGDDATVAYCQW</sequence>
<dbReference type="EMBL" id="DS999641">
    <property type="protein sequence ID" value="EFE67982.2"/>
    <property type="molecule type" value="Genomic_DNA"/>
</dbReference>
<dbReference type="Proteomes" id="UP000003824">
    <property type="component" value="Unassembled WGS sequence"/>
</dbReference>
<protein>
    <recommendedName>
        <fullName evidence="1">PPM-type phosphatase domain-containing protein</fullName>
    </recommendedName>
</protein>
<gene>
    <name evidence="2" type="ORF">SSFG_03228</name>
</gene>
<feature type="domain" description="PPM-type phosphatase" evidence="1">
    <location>
        <begin position="23"/>
        <end position="232"/>
    </location>
</feature>